<dbReference type="AlphaFoldDB" id="A0A0E9UJ99"/>
<sequence length="32" mass="3624">MSVQEMCPQTRRLILNSRSEKFTTAPPCGQVD</sequence>
<reference evidence="1" key="2">
    <citation type="journal article" date="2015" name="Fish Shellfish Immunol.">
        <title>Early steps in the European eel (Anguilla anguilla)-Vibrio vulnificus interaction in the gills: Role of the RtxA13 toxin.</title>
        <authorList>
            <person name="Callol A."/>
            <person name="Pajuelo D."/>
            <person name="Ebbesson L."/>
            <person name="Teles M."/>
            <person name="MacKenzie S."/>
            <person name="Amaro C."/>
        </authorList>
    </citation>
    <scope>NUCLEOTIDE SEQUENCE</scope>
</reference>
<protein>
    <submittedName>
        <fullName evidence="1">Uncharacterized protein</fullName>
    </submittedName>
</protein>
<accession>A0A0E9UJ99</accession>
<organism evidence="1">
    <name type="scientific">Anguilla anguilla</name>
    <name type="common">European freshwater eel</name>
    <name type="synonym">Muraena anguilla</name>
    <dbReference type="NCBI Taxonomy" id="7936"/>
    <lineage>
        <taxon>Eukaryota</taxon>
        <taxon>Metazoa</taxon>
        <taxon>Chordata</taxon>
        <taxon>Craniata</taxon>
        <taxon>Vertebrata</taxon>
        <taxon>Euteleostomi</taxon>
        <taxon>Actinopterygii</taxon>
        <taxon>Neopterygii</taxon>
        <taxon>Teleostei</taxon>
        <taxon>Anguilliformes</taxon>
        <taxon>Anguillidae</taxon>
        <taxon>Anguilla</taxon>
    </lineage>
</organism>
<dbReference type="EMBL" id="GBXM01043504">
    <property type="protein sequence ID" value="JAH65073.1"/>
    <property type="molecule type" value="Transcribed_RNA"/>
</dbReference>
<reference evidence="1" key="1">
    <citation type="submission" date="2014-11" db="EMBL/GenBank/DDBJ databases">
        <authorList>
            <person name="Amaro Gonzalez C."/>
        </authorList>
    </citation>
    <scope>NUCLEOTIDE SEQUENCE</scope>
</reference>
<evidence type="ECO:0000313" key="1">
    <source>
        <dbReference type="EMBL" id="JAH65073.1"/>
    </source>
</evidence>
<name>A0A0E9UJ99_ANGAN</name>
<proteinExistence type="predicted"/>